<dbReference type="SUPFAM" id="SSF81301">
    <property type="entry name" value="Nucleotidyltransferase"/>
    <property type="match status" value="1"/>
</dbReference>
<accession>A0A223NVA1</accession>
<proteinExistence type="predicted"/>
<dbReference type="Proteomes" id="UP000215002">
    <property type="component" value="Chromosome"/>
</dbReference>
<evidence type="ECO:0000313" key="2">
    <source>
        <dbReference type="Proteomes" id="UP000215002"/>
    </source>
</evidence>
<dbReference type="AlphaFoldDB" id="A0A223NVA1"/>
<protein>
    <submittedName>
        <fullName evidence="1">Uncharacterized protein</fullName>
    </submittedName>
</protein>
<dbReference type="EMBL" id="CP022743">
    <property type="protein sequence ID" value="ASU33461.1"/>
    <property type="molecule type" value="Genomic_DNA"/>
</dbReference>
<reference evidence="1 2" key="1">
    <citation type="submission" date="2017-08" db="EMBL/GenBank/DDBJ databases">
        <title>Complete genome sequence of Mucilaginibacter sp. strain BJC16-A31.</title>
        <authorList>
            <consortium name="Henan University of Science and Technology"/>
            <person name="You X."/>
        </authorList>
    </citation>
    <scope>NUCLEOTIDE SEQUENCE [LARGE SCALE GENOMIC DNA]</scope>
    <source>
        <strain evidence="1 2">BJC16-A31</strain>
    </source>
</reference>
<sequence length="176" mass="20649">MFDFFKKIIDYFNTRHIPYMLSGSIAMGVYIEPRSTKDIDFVVHLQMKDIDSFVSHFEGAYYCSKDAVIDAVNRQSIFNVIDHASGFKADFVVLKNNEYRLAEFERKQTADFYGIEISIVSPEDLLISKLIWIQEWESAVQMEDIKNLTAIPDLQFEYILHWIKKLNLNTFNLIEL</sequence>
<name>A0A223NVA1_9SPHI</name>
<dbReference type="Gene3D" id="3.30.460.40">
    <property type="match status" value="1"/>
</dbReference>
<organism evidence="1 2">
    <name type="scientific">Mucilaginibacter xinganensis</name>
    <dbReference type="NCBI Taxonomy" id="1234841"/>
    <lineage>
        <taxon>Bacteria</taxon>
        <taxon>Pseudomonadati</taxon>
        <taxon>Bacteroidota</taxon>
        <taxon>Sphingobacteriia</taxon>
        <taxon>Sphingobacteriales</taxon>
        <taxon>Sphingobacteriaceae</taxon>
        <taxon>Mucilaginibacter</taxon>
    </lineage>
</organism>
<dbReference type="KEGG" id="muc:MuYL_1563"/>
<gene>
    <name evidence="1" type="ORF">MuYL_1563</name>
</gene>
<dbReference type="InterPro" id="IPR043519">
    <property type="entry name" value="NT_sf"/>
</dbReference>
<dbReference type="OrthoDB" id="791618at2"/>
<keyword evidence="2" id="KW-1185">Reference proteome</keyword>
<dbReference type="RefSeq" id="WP_094569916.1">
    <property type="nucleotide sequence ID" value="NZ_CP022743.1"/>
</dbReference>
<evidence type="ECO:0000313" key="1">
    <source>
        <dbReference type="EMBL" id="ASU33461.1"/>
    </source>
</evidence>